<dbReference type="Proteomes" id="UP000241769">
    <property type="component" value="Unassembled WGS sequence"/>
</dbReference>
<feature type="region of interest" description="Disordered" evidence="1">
    <location>
        <begin position="1"/>
        <end position="73"/>
    </location>
</feature>
<feature type="compositionally biased region" description="Polar residues" evidence="1">
    <location>
        <begin position="58"/>
        <end position="72"/>
    </location>
</feature>
<feature type="compositionally biased region" description="Basic and acidic residues" evidence="1">
    <location>
        <begin position="40"/>
        <end position="54"/>
    </location>
</feature>
<organism evidence="2 3">
    <name type="scientific">Planoprotostelium fungivorum</name>
    <dbReference type="NCBI Taxonomy" id="1890364"/>
    <lineage>
        <taxon>Eukaryota</taxon>
        <taxon>Amoebozoa</taxon>
        <taxon>Evosea</taxon>
        <taxon>Variosea</taxon>
        <taxon>Cavosteliida</taxon>
        <taxon>Cavosteliaceae</taxon>
        <taxon>Planoprotostelium</taxon>
    </lineage>
</organism>
<keyword evidence="3" id="KW-1185">Reference proteome</keyword>
<comment type="caution">
    <text evidence="2">The sequence shown here is derived from an EMBL/GenBank/DDBJ whole genome shotgun (WGS) entry which is preliminary data.</text>
</comment>
<protein>
    <submittedName>
        <fullName evidence="2">Uncharacterized protein</fullName>
    </submittedName>
</protein>
<evidence type="ECO:0000256" key="1">
    <source>
        <dbReference type="SAM" id="MobiDB-lite"/>
    </source>
</evidence>
<dbReference type="AlphaFoldDB" id="A0A2P6P046"/>
<proteinExistence type="predicted"/>
<dbReference type="InParanoid" id="A0A2P6P046"/>
<accession>A0A2P6P046</accession>
<evidence type="ECO:0000313" key="2">
    <source>
        <dbReference type="EMBL" id="PRP89549.1"/>
    </source>
</evidence>
<gene>
    <name evidence="2" type="ORF">PROFUN_00813</name>
</gene>
<feature type="compositionally biased region" description="Polar residues" evidence="1">
    <location>
        <begin position="214"/>
        <end position="226"/>
    </location>
</feature>
<feature type="region of interest" description="Disordered" evidence="1">
    <location>
        <begin position="195"/>
        <end position="228"/>
    </location>
</feature>
<dbReference type="EMBL" id="MDYQ01000002">
    <property type="protein sequence ID" value="PRP89549.1"/>
    <property type="molecule type" value="Genomic_DNA"/>
</dbReference>
<evidence type="ECO:0000313" key="3">
    <source>
        <dbReference type="Proteomes" id="UP000241769"/>
    </source>
</evidence>
<reference evidence="2 3" key="1">
    <citation type="journal article" date="2018" name="Genome Biol. Evol.">
        <title>Multiple Roots of Fruiting Body Formation in Amoebozoa.</title>
        <authorList>
            <person name="Hillmann F."/>
            <person name="Forbes G."/>
            <person name="Novohradska S."/>
            <person name="Ferling I."/>
            <person name="Riege K."/>
            <person name="Groth M."/>
            <person name="Westermann M."/>
            <person name="Marz M."/>
            <person name="Spaller T."/>
            <person name="Winckler T."/>
            <person name="Schaap P."/>
            <person name="Glockner G."/>
        </authorList>
    </citation>
    <scope>NUCLEOTIDE SEQUENCE [LARGE SCALE GENOMIC DNA]</scope>
    <source>
        <strain evidence="2 3">Jena</strain>
    </source>
</reference>
<feature type="compositionally biased region" description="Basic and acidic residues" evidence="1">
    <location>
        <begin position="7"/>
        <end position="30"/>
    </location>
</feature>
<name>A0A2P6P046_9EUKA</name>
<sequence length="306" mass="35608">MLPSQARDSDAKAVGDERNRVEKIGVERRMPSPIKSPATPKDHAQTTRKIDRSRGRPPSNSHRSNSKTTADRCSSIPVLVVNLYEKKGPFKMNPTTSSKTYVVSPKREAIKQRIQRERFEEMVERHKRHAAQRPHDLLEAISLTDQKIEPPDPPPPTTPLHAETSIVDSTETDHYTEDQIEREILLLVSKTKTHRHTHTTQSHHVCTRDEENSTESGPAFSNSISSPERDLTWNDRFERKQKEIFEKKKSLQRWQHELETKDKPEAYLRSGPMLVRMEEERRQLREKEEELVAKQVTMHRTARIKR</sequence>